<comment type="caution">
    <text evidence="1">The sequence shown here is derived from an EMBL/GenBank/DDBJ whole genome shotgun (WGS) entry which is preliminary data.</text>
</comment>
<dbReference type="Proteomes" id="UP000053872">
    <property type="component" value="Unassembled WGS sequence"/>
</dbReference>
<name>A0A2I0MBD4_COLLI</name>
<dbReference type="AlphaFoldDB" id="A0A2I0MBD4"/>
<dbReference type="EMBL" id="AKCR02000022">
    <property type="protein sequence ID" value="PKK26991.1"/>
    <property type="molecule type" value="Genomic_DNA"/>
</dbReference>
<organism evidence="1 2">
    <name type="scientific">Columba livia</name>
    <name type="common">Rock dove</name>
    <dbReference type="NCBI Taxonomy" id="8932"/>
    <lineage>
        <taxon>Eukaryota</taxon>
        <taxon>Metazoa</taxon>
        <taxon>Chordata</taxon>
        <taxon>Craniata</taxon>
        <taxon>Vertebrata</taxon>
        <taxon>Euteleostomi</taxon>
        <taxon>Archelosauria</taxon>
        <taxon>Archosauria</taxon>
        <taxon>Dinosauria</taxon>
        <taxon>Saurischia</taxon>
        <taxon>Theropoda</taxon>
        <taxon>Coelurosauria</taxon>
        <taxon>Aves</taxon>
        <taxon>Neognathae</taxon>
        <taxon>Neoaves</taxon>
        <taxon>Columbimorphae</taxon>
        <taxon>Columbiformes</taxon>
        <taxon>Columbidae</taxon>
        <taxon>Columba</taxon>
    </lineage>
</organism>
<protein>
    <submittedName>
        <fullName evidence="1">Adaptor-related protein complex 1, sigma 3 subunit</fullName>
    </submittedName>
</protein>
<evidence type="ECO:0000313" key="1">
    <source>
        <dbReference type="EMBL" id="PKK26991.1"/>
    </source>
</evidence>
<dbReference type="InParanoid" id="A0A2I0MBD4"/>
<evidence type="ECO:0000313" key="2">
    <source>
        <dbReference type="Proteomes" id="UP000053872"/>
    </source>
</evidence>
<accession>A0A2I0MBD4</accession>
<reference evidence="1 2" key="1">
    <citation type="journal article" date="2013" name="Science">
        <title>Genomic diversity and evolution of the head crest in the rock pigeon.</title>
        <authorList>
            <person name="Shapiro M.D."/>
            <person name="Kronenberg Z."/>
            <person name="Li C."/>
            <person name="Domyan E.T."/>
            <person name="Pan H."/>
            <person name="Campbell M."/>
            <person name="Tan H."/>
            <person name="Huff C.D."/>
            <person name="Hu H."/>
            <person name="Vickrey A.I."/>
            <person name="Nielsen S.C."/>
            <person name="Stringham S.A."/>
            <person name="Hu H."/>
            <person name="Willerslev E."/>
            <person name="Gilbert M.T."/>
            <person name="Yandell M."/>
            <person name="Zhang G."/>
            <person name="Wang J."/>
        </authorList>
    </citation>
    <scope>NUCLEOTIDE SEQUENCE [LARGE SCALE GENOMIC DNA]</scope>
    <source>
        <tissue evidence="1">Blood</tissue>
    </source>
</reference>
<gene>
    <name evidence="1" type="primary">AP1S3</name>
    <name evidence="1" type="ORF">A306_00007649</name>
</gene>
<sequence>MLCIHIQASYLALEENGSLLPRSMNSQQASNMFVGLRTSLTPHPNTTPGLEIHFILLFSRQGKLRLQNK</sequence>
<proteinExistence type="predicted"/>
<keyword evidence="2" id="KW-1185">Reference proteome</keyword>